<name>A0A1J5R138_9ZZZZ</name>
<accession>A0A1J5R138</accession>
<dbReference type="CDD" id="cd14797">
    <property type="entry name" value="DUF302"/>
    <property type="match status" value="1"/>
</dbReference>
<dbReference type="PANTHER" id="PTHR38342">
    <property type="entry name" value="SLR5037 PROTEIN"/>
    <property type="match status" value="1"/>
</dbReference>
<gene>
    <name evidence="2" type="ORF">GALL_323720</name>
</gene>
<dbReference type="EMBL" id="MLJW01000521">
    <property type="protein sequence ID" value="OIQ85791.1"/>
    <property type="molecule type" value="Genomic_DNA"/>
</dbReference>
<reference evidence="2" key="1">
    <citation type="submission" date="2016-10" db="EMBL/GenBank/DDBJ databases">
        <title>Sequence of Gallionella enrichment culture.</title>
        <authorList>
            <person name="Poehlein A."/>
            <person name="Muehling M."/>
            <person name="Daniel R."/>
        </authorList>
    </citation>
    <scope>NUCLEOTIDE SEQUENCE</scope>
</reference>
<proteinExistence type="predicted"/>
<dbReference type="Gene3D" id="3.30.310.70">
    <property type="entry name" value="TT1751-like domain"/>
    <property type="match status" value="1"/>
</dbReference>
<sequence length="151" mass="15981">MHKRSLLLLLALALAQTAAAQDMDIVQAQSSGTMSQTVVRLEHAIAARHLKILAVIDHSGAARQAGMTLRPTTLVIFGNPALGTRIMQMNQVAGLGLPIKMLVWQDAQHRVWVGYTAPQAFARRYALGIDAGPIRAMGGALSAIAAQAAGH</sequence>
<dbReference type="AlphaFoldDB" id="A0A1J5R138"/>
<dbReference type="InterPro" id="IPR035923">
    <property type="entry name" value="TT1751-like_sf"/>
</dbReference>
<dbReference type="PANTHER" id="PTHR38342:SF2">
    <property type="entry name" value="INNER MEMBRANE OR EXPORTED"/>
    <property type="match status" value="1"/>
</dbReference>
<evidence type="ECO:0000313" key="2">
    <source>
        <dbReference type="EMBL" id="OIQ85791.1"/>
    </source>
</evidence>
<protein>
    <submittedName>
        <fullName evidence="2">Camphor resistance protein CrcB</fullName>
    </submittedName>
</protein>
<dbReference type="InterPro" id="IPR005180">
    <property type="entry name" value="DUF302"/>
</dbReference>
<evidence type="ECO:0000259" key="1">
    <source>
        <dbReference type="Pfam" id="PF03625"/>
    </source>
</evidence>
<dbReference type="SUPFAM" id="SSF103247">
    <property type="entry name" value="TT1751-like"/>
    <property type="match status" value="1"/>
</dbReference>
<organism evidence="2">
    <name type="scientific">mine drainage metagenome</name>
    <dbReference type="NCBI Taxonomy" id="410659"/>
    <lineage>
        <taxon>unclassified sequences</taxon>
        <taxon>metagenomes</taxon>
        <taxon>ecological metagenomes</taxon>
    </lineage>
</organism>
<feature type="domain" description="DUF302" evidence="1">
    <location>
        <begin position="56"/>
        <end position="118"/>
    </location>
</feature>
<dbReference type="Pfam" id="PF03625">
    <property type="entry name" value="DUF302"/>
    <property type="match status" value="1"/>
</dbReference>
<comment type="caution">
    <text evidence="2">The sequence shown here is derived from an EMBL/GenBank/DDBJ whole genome shotgun (WGS) entry which is preliminary data.</text>
</comment>